<reference evidence="1 2" key="1">
    <citation type="journal article" date="2012" name="New Phytol.">
        <title>Insight into trade-off between wood decay and parasitism from the genome of a fungal forest pathogen.</title>
        <authorList>
            <person name="Olson A."/>
            <person name="Aerts A."/>
            <person name="Asiegbu F."/>
            <person name="Belbahri L."/>
            <person name="Bouzid O."/>
            <person name="Broberg A."/>
            <person name="Canback B."/>
            <person name="Coutinho P.M."/>
            <person name="Cullen D."/>
            <person name="Dalman K."/>
            <person name="Deflorio G."/>
            <person name="van Diepen L.T."/>
            <person name="Dunand C."/>
            <person name="Duplessis S."/>
            <person name="Durling M."/>
            <person name="Gonthier P."/>
            <person name="Grimwood J."/>
            <person name="Fossdal C.G."/>
            <person name="Hansson D."/>
            <person name="Henrissat B."/>
            <person name="Hietala A."/>
            <person name="Himmelstrand K."/>
            <person name="Hoffmeister D."/>
            <person name="Hogberg N."/>
            <person name="James T.Y."/>
            <person name="Karlsson M."/>
            <person name="Kohler A."/>
            <person name="Kues U."/>
            <person name="Lee Y.H."/>
            <person name="Lin Y.C."/>
            <person name="Lind M."/>
            <person name="Lindquist E."/>
            <person name="Lombard V."/>
            <person name="Lucas S."/>
            <person name="Lunden K."/>
            <person name="Morin E."/>
            <person name="Murat C."/>
            <person name="Park J."/>
            <person name="Raffaello T."/>
            <person name="Rouze P."/>
            <person name="Salamov A."/>
            <person name="Schmutz J."/>
            <person name="Solheim H."/>
            <person name="Stahlberg J."/>
            <person name="Velez H."/>
            <person name="de Vries R.P."/>
            <person name="Wiebenga A."/>
            <person name="Woodward S."/>
            <person name="Yakovlev I."/>
            <person name="Garbelotto M."/>
            <person name="Martin F."/>
            <person name="Grigoriev I.V."/>
            <person name="Stenlid J."/>
        </authorList>
    </citation>
    <scope>NUCLEOTIDE SEQUENCE [LARGE SCALE GENOMIC DNA]</scope>
    <source>
        <strain evidence="1 2">TC 32-1</strain>
    </source>
</reference>
<dbReference type="GeneID" id="20666309"/>
<dbReference type="KEGG" id="hir:HETIRDRAFT_108062"/>
<dbReference type="HOGENOM" id="CLU_2922881_0_0_1"/>
<gene>
    <name evidence="1" type="ORF">HETIRDRAFT_108062</name>
</gene>
<dbReference type="InParanoid" id="W4JQK9"/>
<sequence length="61" mass="7396">MSDKGNKPKDFDGTRLKYQEWIYKCYMYILANPMKYTSDMDKILMVLSELWEYKATETKLK</sequence>
<proteinExistence type="predicted"/>
<keyword evidence="2" id="KW-1185">Reference proteome</keyword>
<accession>W4JQK9</accession>
<dbReference type="Proteomes" id="UP000030671">
    <property type="component" value="Unassembled WGS sequence"/>
</dbReference>
<protein>
    <submittedName>
        <fullName evidence="1">Uncharacterized protein</fullName>
    </submittedName>
</protein>
<evidence type="ECO:0000313" key="2">
    <source>
        <dbReference type="Proteomes" id="UP000030671"/>
    </source>
</evidence>
<evidence type="ECO:0000313" key="1">
    <source>
        <dbReference type="EMBL" id="ETW75365.1"/>
    </source>
</evidence>
<organism evidence="1 2">
    <name type="scientific">Heterobasidion irregulare (strain TC 32-1)</name>
    <dbReference type="NCBI Taxonomy" id="747525"/>
    <lineage>
        <taxon>Eukaryota</taxon>
        <taxon>Fungi</taxon>
        <taxon>Dikarya</taxon>
        <taxon>Basidiomycota</taxon>
        <taxon>Agaricomycotina</taxon>
        <taxon>Agaricomycetes</taxon>
        <taxon>Russulales</taxon>
        <taxon>Bondarzewiaceae</taxon>
        <taxon>Heterobasidion</taxon>
        <taxon>Heterobasidion annosum species complex</taxon>
    </lineage>
</organism>
<dbReference type="RefSeq" id="XP_009552790.1">
    <property type="nucleotide sequence ID" value="XM_009554495.1"/>
</dbReference>
<dbReference type="EMBL" id="KI925466">
    <property type="protein sequence ID" value="ETW75365.1"/>
    <property type="molecule type" value="Genomic_DNA"/>
</dbReference>
<name>W4JQK9_HETIT</name>
<dbReference type="AlphaFoldDB" id="W4JQK9"/>